<proteinExistence type="predicted"/>
<sequence>VGLVVPSWAPQIQVLSHGSIGGFLTHGRLNSILESIMHGVPMIAWPLFAEQRVNSVLLAD</sequence>
<dbReference type="PANTHER" id="PTHR48045:SF11">
    <property type="entry name" value="UDP-GLYCOSYLTRANSFERASE 72B1"/>
    <property type="match status" value="1"/>
</dbReference>
<keyword evidence="1" id="KW-0808">Transferase</keyword>
<dbReference type="Gene3D" id="3.40.50.2000">
    <property type="entry name" value="Glycogen Phosphorylase B"/>
    <property type="match status" value="1"/>
</dbReference>
<dbReference type="Proteomes" id="UP000237347">
    <property type="component" value="Unassembled WGS sequence"/>
</dbReference>
<dbReference type="GO" id="GO:0008194">
    <property type="term" value="F:UDP-glycosyltransferase activity"/>
    <property type="evidence" value="ECO:0007669"/>
    <property type="project" value="InterPro"/>
</dbReference>
<name>A0AAW0L2M2_QUESU</name>
<accession>A0AAW0L2M2</accession>
<gene>
    <name evidence="2" type="primary">AS_24</name>
    <name evidence="2" type="ORF">CFP56_009963</name>
</gene>
<dbReference type="SUPFAM" id="SSF53756">
    <property type="entry name" value="UDP-Glycosyltransferase/glycogen phosphorylase"/>
    <property type="match status" value="1"/>
</dbReference>
<reference evidence="2 3" key="1">
    <citation type="journal article" date="2018" name="Sci. Data">
        <title>The draft genome sequence of cork oak.</title>
        <authorList>
            <person name="Ramos A.M."/>
            <person name="Usie A."/>
            <person name="Barbosa P."/>
            <person name="Barros P.M."/>
            <person name="Capote T."/>
            <person name="Chaves I."/>
            <person name="Simoes F."/>
            <person name="Abreu I."/>
            <person name="Carrasquinho I."/>
            <person name="Faro C."/>
            <person name="Guimaraes J.B."/>
            <person name="Mendonca D."/>
            <person name="Nobrega F."/>
            <person name="Rodrigues L."/>
            <person name="Saibo N.J.M."/>
            <person name="Varela M.C."/>
            <person name="Egas C."/>
            <person name="Matos J."/>
            <person name="Miguel C.M."/>
            <person name="Oliveira M.M."/>
            <person name="Ricardo C.P."/>
            <person name="Goncalves S."/>
        </authorList>
    </citation>
    <scope>NUCLEOTIDE SEQUENCE [LARGE SCALE GENOMIC DNA]</scope>
    <source>
        <strain evidence="3">cv. HL8</strain>
    </source>
</reference>
<feature type="non-terminal residue" evidence="2">
    <location>
        <position position="1"/>
    </location>
</feature>
<dbReference type="AlphaFoldDB" id="A0AAW0L2M2"/>
<dbReference type="Pfam" id="PF00201">
    <property type="entry name" value="UDPGT"/>
    <property type="match status" value="1"/>
</dbReference>
<evidence type="ECO:0000313" key="3">
    <source>
        <dbReference type="Proteomes" id="UP000237347"/>
    </source>
</evidence>
<evidence type="ECO:0000256" key="1">
    <source>
        <dbReference type="ARBA" id="ARBA00022679"/>
    </source>
</evidence>
<dbReference type="PANTHER" id="PTHR48045">
    <property type="entry name" value="UDP-GLYCOSYLTRANSFERASE 72B1"/>
    <property type="match status" value="1"/>
</dbReference>
<evidence type="ECO:0000313" key="2">
    <source>
        <dbReference type="EMBL" id="KAK7845198.1"/>
    </source>
</evidence>
<dbReference type="InterPro" id="IPR002213">
    <property type="entry name" value="UDP_glucos_trans"/>
</dbReference>
<keyword evidence="3" id="KW-1185">Reference proteome</keyword>
<dbReference type="EMBL" id="PKMF04000174">
    <property type="protein sequence ID" value="KAK7845198.1"/>
    <property type="molecule type" value="Genomic_DNA"/>
</dbReference>
<comment type="caution">
    <text evidence="2">The sequence shown here is derived from an EMBL/GenBank/DDBJ whole genome shotgun (WGS) entry which is preliminary data.</text>
</comment>
<organism evidence="2 3">
    <name type="scientific">Quercus suber</name>
    <name type="common">Cork oak</name>
    <dbReference type="NCBI Taxonomy" id="58331"/>
    <lineage>
        <taxon>Eukaryota</taxon>
        <taxon>Viridiplantae</taxon>
        <taxon>Streptophyta</taxon>
        <taxon>Embryophyta</taxon>
        <taxon>Tracheophyta</taxon>
        <taxon>Spermatophyta</taxon>
        <taxon>Magnoliopsida</taxon>
        <taxon>eudicotyledons</taxon>
        <taxon>Gunneridae</taxon>
        <taxon>Pentapetalae</taxon>
        <taxon>rosids</taxon>
        <taxon>fabids</taxon>
        <taxon>Fagales</taxon>
        <taxon>Fagaceae</taxon>
        <taxon>Quercus</taxon>
    </lineage>
</organism>
<protein>
    <submittedName>
        <fullName evidence="2">Hydroquinone glucosyltransferase</fullName>
    </submittedName>
</protein>